<reference evidence="2" key="3">
    <citation type="submission" date="2015-04" db="UniProtKB">
        <authorList>
            <consortium name="EnsemblPlants"/>
        </authorList>
    </citation>
    <scope>IDENTIFICATION</scope>
</reference>
<feature type="region of interest" description="Disordered" evidence="1">
    <location>
        <begin position="101"/>
        <end position="122"/>
    </location>
</feature>
<dbReference type="Proteomes" id="UP000032180">
    <property type="component" value="Chromosome 10"/>
</dbReference>
<name>A0A0D9XLM1_9ORYZ</name>
<dbReference type="Gramene" id="LPERR10G12240.1">
    <property type="protein sequence ID" value="LPERR10G12240.1"/>
    <property type="gene ID" value="LPERR10G12240"/>
</dbReference>
<sequence>MDGHTHTDDPTWAAPPALACWLSHGGDRGLIPFAATAAAVLVLTESEFLSLLWGYVAISRPEENPRAITLYNSITACRIPLSAISFFKRWHDVATVVLSTDPTRRRSGPPSSSATRQTPRLL</sequence>
<evidence type="ECO:0000313" key="2">
    <source>
        <dbReference type="EnsemblPlants" id="LPERR10G12240.1"/>
    </source>
</evidence>
<dbReference type="AlphaFoldDB" id="A0A0D9XLM1"/>
<evidence type="ECO:0000256" key="1">
    <source>
        <dbReference type="SAM" id="MobiDB-lite"/>
    </source>
</evidence>
<dbReference type="HOGENOM" id="CLU_2030051_0_0_1"/>
<reference evidence="2 3" key="1">
    <citation type="submission" date="2012-08" db="EMBL/GenBank/DDBJ databases">
        <title>Oryza genome evolution.</title>
        <authorList>
            <person name="Wing R.A."/>
        </authorList>
    </citation>
    <scope>NUCLEOTIDE SEQUENCE</scope>
</reference>
<dbReference type="EnsemblPlants" id="LPERR10G12240.1">
    <property type="protein sequence ID" value="LPERR10G12240.1"/>
    <property type="gene ID" value="LPERR10G12240"/>
</dbReference>
<proteinExistence type="predicted"/>
<keyword evidence="3" id="KW-1185">Reference proteome</keyword>
<accession>A0A0D9XLM1</accession>
<reference evidence="3" key="2">
    <citation type="submission" date="2013-12" db="EMBL/GenBank/DDBJ databases">
        <authorList>
            <person name="Yu Y."/>
            <person name="Lee S."/>
            <person name="de Baynast K."/>
            <person name="Wissotski M."/>
            <person name="Liu L."/>
            <person name="Talag J."/>
            <person name="Goicoechea J."/>
            <person name="Angelova A."/>
            <person name="Jetty R."/>
            <person name="Kudrna D."/>
            <person name="Golser W."/>
            <person name="Rivera L."/>
            <person name="Zhang J."/>
            <person name="Wing R."/>
        </authorList>
    </citation>
    <scope>NUCLEOTIDE SEQUENCE</scope>
</reference>
<organism evidence="2 3">
    <name type="scientific">Leersia perrieri</name>
    <dbReference type="NCBI Taxonomy" id="77586"/>
    <lineage>
        <taxon>Eukaryota</taxon>
        <taxon>Viridiplantae</taxon>
        <taxon>Streptophyta</taxon>
        <taxon>Embryophyta</taxon>
        <taxon>Tracheophyta</taxon>
        <taxon>Spermatophyta</taxon>
        <taxon>Magnoliopsida</taxon>
        <taxon>Liliopsida</taxon>
        <taxon>Poales</taxon>
        <taxon>Poaceae</taxon>
        <taxon>BOP clade</taxon>
        <taxon>Oryzoideae</taxon>
        <taxon>Oryzeae</taxon>
        <taxon>Oryzinae</taxon>
        <taxon>Leersia</taxon>
    </lineage>
</organism>
<protein>
    <submittedName>
        <fullName evidence="2">Uncharacterized protein</fullName>
    </submittedName>
</protein>
<evidence type="ECO:0000313" key="3">
    <source>
        <dbReference type="Proteomes" id="UP000032180"/>
    </source>
</evidence>
<dbReference type="PANTHER" id="PTHR36901:SF1">
    <property type="entry name" value="F-BOX DOMAIN CONTAINING PROTEIN, EXPRESSED"/>
    <property type="match status" value="1"/>
</dbReference>
<dbReference type="STRING" id="77586.A0A0D9XLM1"/>
<dbReference type="PANTHER" id="PTHR36901">
    <property type="entry name" value="F-BOX DOMAIN CONTAINING PROTEIN, EXPRESSED-RELATED"/>
    <property type="match status" value="1"/>
</dbReference>